<evidence type="ECO:0000256" key="1">
    <source>
        <dbReference type="ARBA" id="ARBA00022536"/>
    </source>
</evidence>
<dbReference type="GO" id="GO:0007157">
    <property type="term" value="P:heterophilic cell-cell adhesion via plasma membrane cell adhesion molecules"/>
    <property type="evidence" value="ECO:0007669"/>
    <property type="project" value="TreeGrafter"/>
</dbReference>
<dbReference type="OrthoDB" id="442731at2759"/>
<dbReference type="GO" id="GO:0043005">
    <property type="term" value="C:neuron projection"/>
    <property type="evidence" value="ECO:0007669"/>
    <property type="project" value="TreeGrafter"/>
</dbReference>
<dbReference type="GeneID" id="115938750"/>
<proteinExistence type="predicted"/>
<dbReference type="PANTHER" id="PTHR11219:SF8">
    <property type="entry name" value="TENEURIN-2"/>
    <property type="match status" value="1"/>
</dbReference>
<protein>
    <submittedName>
        <fullName evidence="5">Teneurin-2-like</fullName>
    </submittedName>
</protein>
<feature type="non-terminal residue" evidence="5">
    <location>
        <position position="221"/>
    </location>
</feature>
<dbReference type="GO" id="GO:0042803">
    <property type="term" value="F:protein homodimerization activity"/>
    <property type="evidence" value="ECO:0007669"/>
    <property type="project" value="TreeGrafter"/>
</dbReference>
<keyword evidence="4" id="KW-1185">Reference proteome</keyword>
<gene>
    <name evidence="5" type="primary">LOC115938750</name>
</gene>
<keyword evidence="3" id="KW-1015">Disulfide bond</keyword>
<sequence length="221" mass="24451">METSCADNKDNEGDGLVDCLDPDCCLQSACQNSLLCRGSRDPLDIIQQGQTDSPAVKSFYDRIKLLAGKDSTHIIPGDNPFNSSYDHEGRLTNVTRPTGVVTSLHREMEKSITIDIENSNRDDDVTVITNLSSVEASYTVVQDQVRNSYQLCNNGTLRVMYANGMGVSFHSEPHVLAGTITPTIGRCNISLPMENGLNSIEWRLRKEQIKGKVTIFGRKLR</sequence>
<dbReference type="GO" id="GO:0050839">
    <property type="term" value="F:cell adhesion molecule binding"/>
    <property type="evidence" value="ECO:0007669"/>
    <property type="project" value="TreeGrafter"/>
</dbReference>
<evidence type="ECO:0000256" key="3">
    <source>
        <dbReference type="ARBA" id="ARBA00023157"/>
    </source>
</evidence>
<keyword evidence="1" id="KW-0245">EGF-like domain</keyword>
<dbReference type="PANTHER" id="PTHR11219">
    <property type="entry name" value="TENEURIN AND N-ACETYLGLUCOSAMINE-1-PHOSPHODIESTER ALPHA-N-ACETYLGLUCOSAMINIDASE"/>
    <property type="match status" value="1"/>
</dbReference>
<dbReference type="InterPro" id="IPR051216">
    <property type="entry name" value="Teneurin"/>
</dbReference>
<organism evidence="4 5">
    <name type="scientific">Leptonychotes weddellii</name>
    <name type="common">Weddell seal</name>
    <name type="synonym">Otaria weddellii</name>
    <dbReference type="NCBI Taxonomy" id="9713"/>
    <lineage>
        <taxon>Eukaryota</taxon>
        <taxon>Metazoa</taxon>
        <taxon>Chordata</taxon>
        <taxon>Craniata</taxon>
        <taxon>Vertebrata</taxon>
        <taxon>Euteleostomi</taxon>
        <taxon>Mammalia</taxon>
        <taxon>Eutheria</taxon>
        <taxon>Laurasiatheria</taxon>
        <taxon>Carnivora</taxon>
        <taxon>Caniformia</taxon>
        <taxon>Pinnipedia</taxon>
        <taxon>Phocidae</taxon>
        <taxon>Monachinae</taxon>
        <taxon>Lobodontini</taxon>
        <taxon>Leptonychotes</taxon>
    </lineage>
</organism>
<keyword evidence="2" id="KW-0677">Repeat</keyword>
<evidence type="ECO:0000256" key="2">
    <source>
        <dbReference type="ARBA" id="ARBA00022737"/>
    </source>
</evidence>
<dbReference type="AlphaFoldDB" id="A0A7F8QD72"/>
<dbReference type="Proteomes" id="UP000245341">
    <property type="component" value="Unplaced"/>
</dbReference>
<reference evidence="5" key="1">
    <citation type="submission" date="2025-08" db="UniProtKB">
        <authorList>
            <consortium name="RefSeq"/>
        </authorList>
    </citation>
    <scope>IDENTIFICATION</scope>
    <source>
        <tissue evidence="5">Liver</tissue>
    </source>
</reference>
<dbReference type="GO" id="GO:0048666">
    <property type="term" value="P:neuron development"/>
    <property type="evidence" value="ECO:0007669"/>
    <property type="project" value="TreeGrafter"/>
</dbReference>
<dbReference type="GO" id="GO:0046982">
    <property type="term" value="F:protein heterodimerization activity"/>
    <property type="evidence" value="ECO:0007669"/>
    <property type="project" value="TreeGrafter"/>
</dbReference>
<accession>A0A7F8QD72</accession>
<name>A0A7F8QD72_LEPWE</name>
<dbReference type="KEGG" id="lww:115938750"/>
<evidence type="ECO:0000313" key="5">
    <source>
        <dbReference type="RefSeq" id="XP_030878601.1"/>
    </source>
</evidence>
<dbReference type="RefSeq" id="XP_030878601.1">
    <property type="nucleotide sequence ID" value="XM_031022741.1"/>
</dbReference>
<evidence type="ECO:0000313" key="4">
    <source>
        <dbReference type="Proteomes" id="UP000245341"/>
    </source>
</evidence>